<dbReference type="PANTHER" id="PTHR30146:SF155">
    <property type="entry name" value="ALANINE RACEMASE"/>
    <property type="match status" value="1"/>
</dbReference>
<keyword evidence="6" id="KW-1185">Reference proteome</keyword>
<accession>A0A068NMX6</accession>
<evidence type="ECO:0000313" key="6">
    <source>
        <dbReference type="Proteomes" id="UP000027982"/>
    </source>
</evidence>
<dbReference type="RefSeq" id="WP_025226565.1">
    <property type="nucleotide sequence ID" value="NZ_CP007139.1"/>
</dbReference>
<dbReference type="Proteomes" id="UP000027982">
    <property type="component" value="Chromosome"/>
</dbReference>
<dbReference type="InterPro" id="IPR046335">
    <property type="entry name" value="LacI/GalR-like_sensor"/>
</dbReference>
<dbReference type="InterPro" id="IPR000843">
    <property type="entry name" value="HTH_LacI"/>
</dbReference>
<dbReference type="EMBL" id="CP007139">
    <property type="protein sequence ID" value="AIE84821.1"/>
    <property type="molecule type" value="Genomic_DNA"/>
</dbReference>
<dbReference type="STRING" id="661478.OP10G_1453"/>
<evidence type="ECO:0000256" key="3">
    <source>
        <dbReference type="ARBA" id="ARBA00023163"/>
    </source>
</evidence>
<gene>
    <name evidence="5" type="ORF">OP10G_1453</name>
</gene>
<dbReference type="SUPFAM" id="SSF47413">
    <property type="entry name" value="lambda repressor-like DNA-binding domains"/>
    <property type="match status" value="1"/>
</dbReference>
<feature type="domain" description="HTH lacI-type" evidence="4">
    <location>
        <begin position="3"/>
        <end position="59"/>
    </location>
</feature>
<dbReference type="CDD" id="cd01392">
    <property type="entry name" value="HTH_LacI"/>
    <property type="match status" value="1"/>
</dbReference>
<dbReference type="Pfam" id="PF00356">
    <property type="entry name" value="LacI"/>
    <property type="match status" value="1"/>
</dbReference>
<proteinExistence type="predicted"/>
<protein>
    <submittedName>
        <fullName evidence="5">ThuR, regulatory protein for trehalosemaltose transport system</fullName>
    </submittedName>
</protein>
<evidence type="ECO:0000256" key="1">
    <source>
        <dbReference type="ARBA" id="ARBA00023015"/>
    </source>
</evidence>
<dbReference type="GO" id="GO:0000976">
    <property type="term" value="F:transcription cis-regulatory region binding"/>
    <property type="evidence" value="ECO:0007669"/>
    <property type="project" value="TreeGrafter"/>
</dbReference>
<dbReference type="SUPFAM" id="SSF53822">
    <property type="entry name" value="Periplasmic binding protein-like I"/>
    <property type="match status" value="1"/>
</dbReference>
<sequence length="359" mass="39271">MRTRLKDVADNLKLSPALVSGVLNRRPNVWASEETRKRIIEAARTLNYQPSAAAQALSRGKSDTVALVYRRLEGPSYRLAYSGLVDTLSSGLQASGLGLAVANFADQEAVLDHLQKLAGTRACDAVILWGREQDTEAQGELLEKLGIPFLVKGRHERDHPNWNQIDFDHEGMMAQAVDHLADLGHSRLAYLGFPHDEAFVRALRRGYVQGHRRRLGSDPDPRFFAEHEDLVAPNAETINGWLSLPEDERPTGFVVGAGNSAWQALETCIAQVHRKLGFETGDDAAAGVTSLFFTLMFGNALVYQGIEIDSLARLALPELLTAIERGEPAESVHRFLPALSPAPSLDLLQHGVSFSGDAP</sequence>
<dbReference type="InterPro" id="IPR010982">
    <property type="entry name" value="Lambda_DNA-bd_dom_sf"/>
</dbReference>
<dbReference type="InterPro" id="IPR028082">
    <property type="entry name" value="Peripla_BP_I"/>
</dbReference>
<reference evidence="5 6" key="1">
    <citation type="journal article" date="2014" name="PLoS ONE">
        <title>The first complete genome sequence of the class fimbriimonadia in the phylum armatimonadetes.</title>
        <authorList>
            <person name="Hu Z.Y."/>
            <person name="Wang Y.Z."/>
            <person name="Im W.T."/>
            <person name="Wang S.Y."/>
            <person name="Zhao G.P."/>
            <person name="Zheng H.J."/>
            <person name="Quan Z.X."/>
        </authorList>
    </citation>
    <scope>NUCLEOTIDE SEQUENCE [LARGE SCALE GENOMIC DNA]</scope>
    <source>
        <strain evidence="5">Gsoil 348</strain>
    </source>
</reference>
<dbReference type="KEGG" id="fgi:OP10G_1453"/>
<dbReference type="Pfam" id="PF13377">
    <property type="entry name" value="Peripla_BP_3"/>
    <property type="match status" value="1"/>
</dbReference>
<dbReference type="Gene3D" id="3.40.50.2300">
    <property type="match status" value="2"/>
</dbReference>
<dbReference type="PANTHER" id="PTHR30146">
    <property type="entry name" value="LACI-RELATED TRANSCRIPTIONAL REPRESSOR"/>
    <property type="match status" value="1"/>
</dbReference>
<dbReference type="Gene3D" id="1.10.260.40">
    <property type="entry name" value="lambda repressor-like DNA-binding domains"/>
    <property type="match status" value="1"/>
</dbReference>
<dbReference type="eggNOG" id="COG1609">
    <property type="taxonomic scope" value="Bacteria"/>
</dbReference>
<dbReference type="PROSITE" id="PS50932">
    <property type="entry name" value="HTH_LACI_2"/>
    <property type="match status" value="1"/>
</dbReference>
<dbReference type="SMART" id="SM00354">
    <property type="entry name" value="HTH_LACI"/>
    <property type="match status" value="1"/>
</dbReference>
<evidence type="ECO:0000313" key="5">
    <source>
        <dbReference type="EMBL" id="AIE84821.1"/>
    </source>
</evidence>
<organism evidence="5 6">
    <name type="scientific">Fimbriimonas ginsengisoli Gsoil 348</name>
    <dbReference type="NCBI Taxonomy" id="661478"/>
    <lineage>
        <taxon>Bacteria</taxon>
        <taxon>Bacillati</taxon>
        <taxon>Armatimonadota</taxon>
        <taxon>Fimbriimonadia</taxon>
        <taxon>Fimbriimonadales</taxon>
        <taxon>Fimbriimonadaceae</taxon>
        <taxon>Fimbriimonas</taxon>
    </lineage>
</organism>
<name>A0A068NMX6_FIMGI</name>
<dbReference type="AlphaFoldDB" id="A0A068NMX6"/>
<evidence type="ECO:0000259" key="4">
    <source>
        <dbReference type="PROSITE" id="PS50932"/>
    </source>
</evidence>
<dbReference type="GO" id="GO:0003700">
    <property type="term" value="F:DNA-binding transcription factor activity"/>
    <property type="evidence" value="ECO:0007669"/>
    <property type="project" value="TreeGrafter"/>
</dbReference>
<evidence type="ECO:0000256" key="2">
    <source>
        <dbReference type="ARBA" id="ARBA00023125"/>
    </source>
</evidence>
<keyword evidence="1" id="KW-0805">Transcription regulation</keyword>
<keyword evidence="3" id="KW-0804">Transcription</keyword>
<dbReference type="OrthoDB" id="9815071at2"/>
<keyword evidence="2" id="KW-0238">DNA-binding</keyword>
<dbReference type="HOGENOM" id="CLU_037628_6_2_0"/>